<dbReference type="EMBL" id="MATO01000007">
    <property type="protein sequence ID" value="OCS93549.1"/>
    <property type="molecule type" value="Genomic_DNA"/>
</dbReference>
<protein>
    <submittedName>
        <fullName evidence="1">Uncharacterized protein</fullName>
    </submittedName>
</protein>
<organism evidence="1 2">
    <name type="scientific">Caryophanon latum</name>
    <dbReference type="NCBI Taxonomy" id="33977"/>
    <lineage>
        <taxon>Bacteria</taxon>
        <taxon>Bacillati</taxon>
        <taxon>Bacillota</taxon>
        <taxon>Bacilli</taxon>
        <taxon>Bacillales</taxon>
        <taxon>Caryophanaceae</taxon>
        <taxon>Caryophanon</taxon>
    </lineage>
</organism>
<evidence type="ECO:0000313" key="2">
    <source>
        <dbReference type="Proteomes" id="UP000093482"/>
    </source>
</evidence>
<dbReference type="AlphaFoldDB" id="A0A1C0Z276"/>
<sequence length="112" mass="13419">MEEIAALQLEHDIEQCLWTCIELYEEERYVQMATTFSVLLAQLQREQYIDYAFAVLVEPDACLPQARLLLQSLQHAQARKTHKRKLLTHRQILRVWLRQHKAFSYEFLPNTF</sequence>
<proteinExistence type="predicted"/>
<reference evidence="1 2" key="1">
    <citation type="submission" date="2016-07" db="EMBL/GenBank/DDBJ databases">
        <title>Caryophanon latum genome sequencing.</title>
        <authorList>
            <person name="Verma A."/>
            <person name="Pal Y."/>
            <person name="Krishnamurthi S."/>
        </authorList>
    </citation>
    <scope>NUCLEOTIDE SEQUENCE [LARGE SCALE GENOMIC DNA]</scope>
    <source>
        <strain evidence="1 2">DSM 14151</strain>
    </source>
</reference>
<accession>A0A1C0Z276</accession>
<comment type="caution">
    <text evidence="1">The sequence shown here is derived from an EMBL/GenBank/DDBJ whole genome shotgun (WGS) entry which is preliminary data.</text>
</comment>
<evidence type="ECO:0000313" key="1">
    <source>
        <dbReference type="EMBL" id="OCS93549.1"/>
    </source>
</evidence>
<name>A0A1C0Z276_9BACL</name>
<dbReference type="OrthoDB" id="2735620at2"/>
<gene>
    <name evidence="1" type="ORF">A6K76_05270</name>
</gene>
<dbReference type="Proteomes" id="UP000093482">
    <property type="component" value="Unassembled WGS sequence"/>
</dbReference>
<dbReference type="RefSeq" id="WP_066461694.1">
    <property type="nucleotide sequence ID" value="NZ_MATO01000007.1"/>
</dbReference>
<keyword evidence="2" id="KW-1185">Reference proteome</keyword>